<dbReference type="FunFam" id="3.40.50.2020:FF:000004">
    <property type="entry name" value="Adenine phosphoribosyltransferase"/>
    <property type="match status" value="1"/>
</dbReference>
<dbReference type="Proteomes" id="UP000270296">
    <property type="component" value="Unassembled WGS sequence"/>
</dbReference>
<evidence type="ECO:0000256" key="2">
    <source>
        <dbReference type="ARBA" id="ARBA00003968"/>
    </source>
</evidence>
<evidence type="ECO:0000256" key="12">
    <source>
        <dbReference type="ARBA" id="ARBA00022726"/>
    </source>
</evidence>
<dbReference type="InterPro" id="IPR000836">
    <property type="entry name" value="PRTase_dom"/>
</dbReference>
<dbReference type="CDD" id="cd06223">
    <property type="entry name" value="PRTases_typeI"/>
    <property type="match status" value="1"/>
</dbReference>
<dbReference type="GO" id="GO:0016208">
    <property type="term" value="F:AMP binding"/>
    <property type="evidence" value="ECO:0007669"/>
    <property type="project" value="TreeGrafter"/>
</dbReference>
<reference evidence="14 15" key="2">
    <citation type="submission" date="2018-11" db="EMBL/GenBank/DDBJ databases">
        <authorList>
            <consortium name="Pathogen Informatics"/>
        </authorList>
    </citation>
    <scope>NUCLEOTIDE SEQUENCE [LARGE SCALE GENOMIC DNA]</scope>
</reference>
<dbReference type="WBParaSite" id="SBAD_0000464401-mRNA-1">
    <property type="protein sequence ID" value="SBAD_0000464401-mRNA-1"/>
    <property type="gene ID" value="SBAD_0000464401"/>
</dbReference>
<dbReference type="AlphaFoldDB" id="A0A183ILF7"/>
<dbReference type="GO" id="GO:0003999">
    <property type="term" value="F:adenine phosphoribosyltransferase activity"/>
    <property type="evidence" value="ECO:0007669"/>
    <property type="project" value="UniProtKB-EC"/>
</dbReference>
<dbReference type="OrthoDB" id="363185at2759"/>
<comment type="catalytic activity">
    <reaction evidence="1">
        <text>AMP + diphosphate = 5-phospho-alpha-D-ribose 1-diphosphate + adenine</text>
        <dbReference type="Rhea" id="RHEA:16609"/>
        <dbReference type="ChEBI" id="CHEBI:16708"/>
        <dbReference type="ChEBI" id="CHEBI:33019"/>
        <dbReference type="ChEBI" id="CHEBI:58017"/>
        <dbReference type="ChEBI" id="CHEBI:456215"/>
        <dbReference type="EC" id="2.4.2.7"/>
    </reaction>
</comment>
<comment type="similarity">
    <text evidence="5">Belongs to the purine/pyrimidine phosphoribosyltransferase family.</text>
</comment>
<accession>A0A183ILF7</accession>
<dbReference type="GO" id="GO:0006166">
    <property type="term" value="P:purine ribonucleoside salvage"/>
    <property type="evidence" value="ECO:0007669"/>
    <property type="project" value="UniProtKB-KW"/>
</dbReference>
<evidence type="ECO:0000256" key="4">
    <source>
        <dbReference type="ARBA" id="ARBA00004659"/>
    </source>
</evidence>
<dbReference type="InterPro" id="IPR029057">
    <property type="entry name" value="PRTase-like"/>
</dbReference>
<evidence type="ECO:0000313" key="15">
    <source>
        <dbReference type="Proteomes" id="UP000270296"/>
    </source>
</evidence>
<dbReference type="PANTHER" id="PTHR32315">
    <property type="entry name" value="ADENINE PHOSPHORIBOSYLTRANSFERASE"/>
    <property type="match status" value="1"/>
</dbReference>
<comment type="pathway">
    <text evidence="4">Purine metabolism; AMP biosynthesis via salvage pathway; AMP from adenine: step 1/1.</text>
</comment>
<evidence type="ECO:0000256" key="6">
    <source>
        <dbReference type="ARBA" id="ARBA00011738"/>
    </source>
</evidence>
<evidence type="ECO:0000256" key="3">
    <source>
        <dbReference type="ARBA" id="ARBA00004496"/>
    </source>
</evidence>
<dbReference type="GO" id="GO:0044209">
    <property type="term" value="P:AMP salvage"/>
    <property type="evidence" value="ECO:0007669"/>
    <property type="project" value="UniProtKB-UniPathway"/>
</dbReference>
<protein>
    <recommendedName>
        <fullName evidence="8">Adenine phosphoribosyltransferase</fullName>
        <ecNumber evidence="7">2.4.2.7</ecNumber>
    </recommendedName>
</protein>
<sequence>MATEFSELCSKLITKIYILAIRHNFALFSSRDILPVLEDPTLMCELCYAISDHCRKLPCPLDAILALEARGFLFGPTVAMNLKIPFVPVRKKGKLPGQTIQASYAKEYGLDELAIQREALKPGMSVLILDDLIATGGSLRATVDLVQKAGAKVAEVLTIIELKDLKGREKLQDVPITCILQY</sequence>
<dbReference type="GO" id="GO:0002055">
    <property type="term" value="F:adenine binding"/>
    <property type="evidence" value="ECO:0007669"/>
    <property type="project" value="TreeGrafter"/>
</dbReference>
<dbReference type="SUPFAM" id="SSF53271">
    <property type="entry name" value="PRTase-like"/>
    <property type="match status" value="1"/>
</dbReference>
<evidence type="ECO:0000256" key="8">
    <source>
        <dbReference type="ARBA" id="ARBA00017366"/>
    </source>
</evidence>
<evidence type="ECO:0000256" key="10">
    <source>
        <dbReference type="ARBA" id="ARBA00022676"/>
    </source>
</evidence>
<gene>
    <name evidence="14" type="ORF">SBAD_LOCUS4453</name>
</gene>
<comment type="function">
    <text evidence="2">Catalyzes a salvage reaction resulting in the formation of AMP, that is energically less costly than de novo synthesis.</text>
</comment>
<organism evidence="16">
    <name type="scientific">Soboliphyme baturini</name>
    <dbReference type="NCBI Taxonomy" id="241478"/>
    <lineage>
        <taxon>Eukaryota</taxon>
        <taxon>Metazoa</taxon>
        <taxon>Ecdysozoa</taxon>
        <taxon>Nematoda</taxon>
        <taxon>Enoplea</taxon>
        <taxon>Dorylaimia</taxon>
        <taxon>Dioctophymatida</taxon>
        <taxon>Dioctophymatoidea</taxon>
        <taxon>Soboliphymatidae</taxon>
        <taxon>Soboliphyme</taxon>
    </lineage>
</organism>
<dbReference type="GO" id="GO:0005737">
    <property type="term" value="C:cytoplasm"/>
    <property type="evidence" value="ECO:0007669"/>
    <property type="project" value="UniProtKB-SubCell"/>
</dbReference>
<dbReference type="NCBIfam" id="NF002636">
    <property type="entry name" value="PRK02304.1-5"/>
    <property type="match status" value="1"/>
</dbReference>
<evidence type="ECO:0000256" key="7">
    <source>
        <dbReference type="ARBA" id="ARBA00011893"/>
    </source>
</evidence>
<evidence type="ECO:0000256" key="9">
    <source>
        <dbReference type="ARBA" id="ARBA00022490"/>
    </source>
</evidence>
<keyword evidence="9" id="KW-0963">Cytoplasm</keyword>
<comment type="subunit">
    <text evidence="6">Homodimer.</text>
</comment>
<dbReference type="GO" id="GO:0006168">
    <property type="term" value="P:adenine salvage"/>
    <property type="evidence" value="ECO:0007669"/>
    <property type="project" value="InterPro"/>
</dbReference>
<dbReference type="Pfam" id="PF00156">
    <property type="entry name" value="Pribosyltran"/>
    <property type="match status" value="1"/>
</dbReference>
<evidence type="ECO:0000259" key="13">
    <source>
        <dbReference type="Pfam" id="PF00156"/>
    </source>
</evidence>
<keyword evidence="12" id="KW-0660">Purine salvage</keyword>
<keyword evidence="11" id="KW-0808">Transferase</keyword>
<evidence type="ECO:0000313" key="14">
    <source>
        <dbReference type="EMBL" id="VDP04415.1"/>
    </source>
</evidence>
<reference evidence="16" key="1">
    <citation type="submission" date="2016-06" db="UniProtKB">
        <authorList>
            <consortium name="WormBaseParasite"/>
        </authorList>
    </citation>
    <scope>IDENTIFICATION</scope>
</reference>
<keyword evidence="15" id="KW-1185">Reference proteome</keyword>
<proteinExistence type="inferred from homology"/>
<evidence type="ECO:0000256" key="11">
    <source>
        <dbReference type="ARBA" id="ARBA00022679"/>
    </source>
</evidence>
<dbReference type="Gene3D" id="3.40.50.2020">
    <property type="match status" value="1"/>
</dbReference>
<evidence type="ECO:0000313" key="16">
    <source>
        <dbReference type="WBParaSite" id="SBAD_0000464401-mRNA-1"/>
    </source>
</evidence>
<dbReference type="InterPro" id="IPR005764">
    <property type="entry name" value="Ade_phspho_trans"/>
</dbReference>
<comment type="subcellular location">
    <subcellularLocation>
        <location evidence="3">Cytoplasm</location>
    </subcellularLocation>
</comment>
<evidence type="ECO:0000256" key="5">
    <source>
        <dbReference type="ARBA" id="ARBA00008391"/>
    </source>
</evidence>
<dbReference type="EMBL" id="UZAM01008328">
    <property type="protein sequence ID" value="VDP04415.1"/>
    <property type="molecule type" value="Genomic_DNA"/>
</dbReference>
<dbReference type="HAMAP" id="MF_00004">
    <property type="entry name" value="Aden_phosphoribosyltr"/>
    <property type="match status" value="1"/>
</dbReference>
<dbReference type="InterPro" id="IPR050054">
    <property type="entry name" value="UPRTase/APRTase"/>
</dbReference>
<dbReference type="UniPathway" id="UPA00588">
    <property type="reaction ID" value="UER00646"/>
</dbReference>
<name>A0A183ILF7_9BILA</name>
<dbReference type="EC" id="2.4.2.7" evidence="7"/>
<dbReference type="PANTHER" id="PTHR32315:SF3">
    <property type="entry name" value="ADENINE PHOSPHORIBOSYLTRANSFERASE"/>
    <property type="match status" value="1"/>
</dbReference>
<feature type="domain" description="Phosphoribosyltransferase" evidence="13">
    <location>
        <begin position="62"/>
        <end position="170"/>
    </location>
</feature>
<keyword evidence="10" id="KW-0328">Glycosyltransferase</keyword>
<evidence type="ECO:0000256" key="1">
    <source>
        <dbReference type="ARBA" id="ARBA00000868"/>
    </source>
</evidence>